<sequence length="906" mass="102239">MDINITKFVRKHLNLLFLEREENLIALFQDLSPANLYKLEQRGQALTKLSVTNMAVKGSDRYQVDLEREDGLPLEHGLSSGDLIICIRSKEKGHSVKGIVIEVGETSLSINTNESYEDLAEEELFTIVKTDSDFTYKAQTRALSSLEKKEVHSSRFLNLVKLLFNEDETETQELLTLEDPIPKSCSDIDGNLKFKNANLAEDQKKAVCFTLKRRHFAIIQGPPGTGKTTTLIEIIRQLHAAEKKVLICAPTNVAVDNLTIRLGETEAKPLRLGHPTRIAKDALKYSLDSFLERDDGYSILRDIKRSIKALETSIANTGATYKYREIKDLKKEFRKRLKRLTSDVLQRSSVILCTLNSASAIDGQLQNIPKEHFDVLIVDEASQAMEASMWIAIPNAPKLVLAGDINQLPPVVMCQKAVEDGLNISLMERAIKKLGKHCYISLTKQYRMNEKIMVWSSTKFYDNTLIADKLVKDHLLKDLPFVQNDNTLTSEAVVYIDTCGCECEEYNTGVEKASKGNLGEAVIVDKVVSSLIKSGLPHSSIGVITPYSLQVDFIGRSFRSRSIKVEVSTVDGFQGREKEVIILSLVRSNEDRELGFVTDFRRLNVAVTRARRLLIVIADSETMEKDELIESLLKHIGDNGLLQTAEEYLTESIDKEIEKIEKSAQDGKKQKIKNNFSASKASKREIKSDKNNLSSAIEKIKIDDKLQGNKEVPKLGKKTEDLSSCDNRKTYNVFETIAAADGVNQEEDDIEKESNELSDVKIIEETSAASSISKTSKSRKKKSKAKKCNDSEIGNEVTESKETDNEFEKLVAQFTVNQDICAYDRCKISTKLIKLDCQFCKKRYCIKHAMQEIHGCEKEIRQKCRKDFRHPKPDPCTSHDKNRFAKKLKEMEDSRKAKKNLTKNKG</sequence>
<feature type="domain" description="Helicase ATP-binding" evidence="13">
    <location>
        <begin position="195"/>
        <end position="425"/>
    </location>
</feature>
<comment type="catalytic activity">
    <reaction evidence="9">
        <text>ATP + H2O = ADP + phosphate + H(+)</text>
        <dbReference type="Rhea" id="RHEA:13065"/>
        <dbReference type="ChEBI" id="CHEBI:15377"/>
        <dbReference type="ChEBI" id="CHEBI:15378"/>
        <dbReference type="ChEBI" id="CHEBI:30616"/>
        <dbReference type="ChEBI" id="CHEBI:43474"/>
        <dbReference type="ChEBI" id="CHEBI:456216"/>
        <dbReference type="EC" id="3.6.4.12"/>
    </reaction>
    <physiologicalReaction direction="left-to-right" evidence="9">
        <dbReference type="Rhea" id="RHEA:13066"/>
    </physiologicalReaction>
</comment>
<evidence type="ECO:0000313" key="15">
    <source>
        <dbReference type="Proteomes" id="UP001627154"/>
    </source>
</evidence>
<evidence type="ECO:0000256" key="8">
    <source>
        <dbReference type="ARBA" id="ARBA00022840"/>
    </source>
</evidence>
<dbReference type="Gene3D" id="3.40.50.300">
    <property type="entry name" value="P-loop containing nucleotide triphosphate hydrolases"/>
    <property type="match status" value="2"/>
</dbReference>
<evidence type="ECO:0000256" key="9">
    <source>
        <dbReference type="ARBA" id="ARBA00048432"/>
    </source>
</evidence>
<evidence type="ECO:0000256" key="2">
    <source>
        <dbReference type="ARBA" id="ARBA00022723"/>
    </source>
</evidence>
<dbReference type="Pfam" id="PF01428">
    <property type="entry name" value="zf-AN1"/>
    <property type="match status" value="1"/>
</dbReference>
<dbReference type="Proteomes" id="UP001627154">
    <property type="component" value="Unassembled WGS sequence"/>
</dbReference>
<keyword evidence="8" id="KW-0067">ATP-binding</keyword>
<evidence type="ECO:0000313" key="14">
    <source>
        <dbReference type="EMBL" id="KAL3387643.1"/>
    </source>
</evidence>
<reference evidence="14 15" key="1">
    <citation type="journal article" date="2024" name="bioRxiv">
        <title>A reference genome for Trichogramma kaykai: A tiny desert-dwelling parasitoid wasp with competing sex-ratio distorters.</title>
        <authorList>
            <person name="Culotta J."/>
            <person name="Lindsey A.R."/>
        </authorList>
    </citation>
    <scope>NUCLEOTIDE SEQUENCE [LARGE SCALE GENOMIC DNA]</scope>
    <source>
        <strain evidence="14 15">KSX58</strain>
    </source>
</reference>
<dbReference type="SUPFAM" id="SSF52540">
    <property type="entry name" value="P-loop containing nucleoside triphosphate hydrolases"/>
    <property type="match status" value="1"/>
</dbReference>
<dbReference type="EMBL" id="JBJJXI010000136">
    <property type="protein sequence ID" value="KAL3387643.1"/>
    <property type="molecule type" value="Genomic_DNA"/>
</dbReference>
<dbReference type="SMART" id="SM00382">
    <property type="entry name" value="AAA"/>
    <property type="match status" value="1"/>
</dbReference>
<dbReference type="SMART" id="SM00154">
    <property type="entry name" value="ZnF_AN1"/>
    <property type="match status" value="1"/>
</dbReference>
<evidence type="ECO:0000256" key="5">
    <source>
        <dbReference type="ARBA" id="ARBA00022801"/>
    </source>
</evidence>
<keyword evidence="7" id="KW-0862">Zinc</keyword>
<dbReference type="Pfam" id="PF13086">
    <property type="entry name" value="AAA_11"/>
    <property type="match status" value="1"/>
</dbReference>
<dbReference type="Pfam" id="PF13087">
    <property type="entry name" value="AAA_12"/>
    <property type="match status" value="1"/>
</dbReference>
<accession>A0ABD2W3R0</accession>
<dbReference type="GO" id="GO:0003678">
    <property type="term" value="F:DNA helicase activity"/>
    <property type="evidence" value="ECO:0007669"/>
    <property type="project" value="UniProtKB-EC"/>
</dbReference>
<evidence type="ECO:0000259" key="11">
    <source>
        <dbReference type="SMART" id="SM00154"/>
    </source>
</evidence>
<dbReference type="SUPFAM" id="SSF118310">
    <property type="entry name" value="AN1-like Zinc finger"/>
    <property type="match status" value="1"/>
</dbReference>
<gene>
    <name evidence="14" type="ORF">TKK_016771</name>
</gene>
<dbReference type="InterPro" id="IPR035896">
    <property type="entry name" value="AN1-like_Znf"/>
</dbReference>
<dbReference type="InterPro" id="IPR027417">
    <property type="entry name" value="P-loop_NTPase"/>
</dbReference>
<dbReference type="InterPro" id="IPR003593">
    <property type="entry name" value="AAA+_ATPase"/>
</dbReference>
<dbReference type="GO" id="GO:0005524">
    <property type="term" value="F:ATP binding"/>
    <property type="evidence" value="ECO:0007669"/>
    <property type="project" value="UniProtKB-KW"/>
</dbReference>
<dbReference type="InterPro" id="IPR000058">
    <property type="entry name" value="Znf_AN1"/>
</dbReference>
<dbReference type="Gene3D" id="2.40.30.270">
    <property type="match status" value="1"/>
</dbReference>
<dbReference type="InterPro" id="IPR050534">
    <property type="entry name" value="Coronavir_polyprotein_1ab"/>
</dbReference>
<dbReference type="PANTHER" id="PTHR43788:SF8">
    <property type="entry name" value="DNA-BINDING PROTEIN SMUBP-2"/>
    <property type="match status" value="1"/>
</dbReference>
<feature type="region of interest" description="Disordered" evidence="10">
    <location>
        <begin position="771"/>
        <end position="802"/>
    </location>
</feature>
<keyword evidence="6" id="KW-0347">Helicase</keyword>
<feature type="domain" description="AN1-type" evidence="11">
    <location>
        <begin position="821"/>
        <end position="861"/>
    </location>
</feature>
<protein>
    <recommendedName>
        <fullName evidence="16">AN1-type domain-containing protein</fullName>
    </recommendedName>
</protein>
<dbReference type="GO" id="GO:0008270">
    <property type="term" value="F:zinc ion binding"/>
    <property type="evidence" value="ECO:0007669"/>
    <property type="project" value="UniProtKB-KW"/>
</dbReference>
<dbReference type="GO" id="GO:0016787">
    <property type="term" value="F:hydrolase activity"/>
    <property type="evidence" value="ECO:0007669"/>
    <property type="project" value="UniProtKB-KW"/>
</dbReference>
<keyword evidence="4" id="KW-0863">Zinc-finger</keyword>
<evidence type="ECO:0000256" key="3">
    <source>
        <dbReference type="ARBA" id="ARBA00022741"/>
    </source>
</evidence>
<comment type="similarity">
    <text evidence="1">Belongs to the DNA2/NAM7 helicase family.</text>
</comment>
<dbReference type="InterPro" id="IPR041677">
    <property type="entry name" value="DNA2/NAM7_AAA_11"/>
</dbReference>
<dbReference type="PANTHER" id="PTHR43788">
    <property type="entry name" value="DNA2/NAM7 HELICASE FAMILY MEMBER"/>
    <property type="match status" value="1"/>
</dbReference>
<dbReference type="CDD" id="cd18808">
    <property type="entry name" value="SF1_C_Upf1"/>
    <property type="match status" value="1"/>
</dbReference>
<keyword evidence="15" id="KW-1185">Reference proteome</keyword>
<proteinExistence type="inferred from homology"/>
<dbReference type="InterPro" id="IPR047187">
    <property type="entry name" value="SF1_C_Upf1"/>
</dbReference>
<evidence type="ECO:0000256" key="6">
    <source>
        <dbReference type="ARBA" id="ARBA00022806"/>
    </source>
</evidence>
<organism evidence="14 15">
    <name type="scientific">Trichogramma kaykai</name>
    <dbReference type="NCBI Taxonomy" id="54128"/>
    <lineage>
        <taxon>Eukaryota</taxon>
        <taxon>Metazoa</taxon>
        <taxon>Ecdysozoa</taxon>
        <taxon>Arthropoda</taxon>
        <taxon>Hexapoda</taxon>
        <taxon>Insecta</taxon>
        <taxon>Pterygota</taxon>
        <taxon>Neoptera</taxon>
        <taxon>Endopterygota</taxon>
        <taxon>Hymenoptera</taxon>
        <taxon>Apocrita</taxon>
        <taxon>Proctotrupomorpha</taxon>
        <taxon>Chalcidoidea</taxon>
        <taxon>Trichogrammatidae</taxon>
        <taxon>Trichogramma</taxon>
    </lineage>
</organism>
<dbReference type="FunFam" id="3.40.50.300:FF:000326">
    <property type="entry name" value="P-loop containing nucleoside triphosphate hydrolase"/>
    <property type="match status" value="1"/>
</dbReference>
<feature type="compositionally biased region" description="Basic residues" evidence="10">
    <location>
        <begin position="776"/>
        <end position="786"/>
    </location>
</feature>
<name>A0ABD2W3R0_9HYME</name>
<feature type="domain" description="AAA+ ATPase" evidence="12">
    <location>
        <begin position="213"/>
        <end position="422"/>
    </location>
</feature>
<keyword evidence="2" id="KW-0479">Metal-binding</keyword>
<keyword evidence="3" id="KW-0547">Nucleotide-binding</keyword>
<evidence type="ECO:0000256" key="7">
    <source>
        <dbReference type="ARBA" id="ARBA00022833"/>
    </source>
</evidence>
<evidence type="ECO:0000256" key="1">
    <source>
        <dbReference type="ARBA" id="ARBA00007913"/>
    </source>
</evidence>
<dbReference type="AlphaFoldDB" id="A0ABD2W3R0"/>
<dbReference type="GO" id="GO:0005694">
    <property type="term" value="C:chromosome"/>
    <property type="evidence" value="ECO:0007669"/>
    <property type="project" value="UniProtKB-ARBA"/>
</dbReference>
<evidence type="ECO:0000256" key="4">
    <source>
        <dbReference type="ARBA" id="ARBA00022771"/>
    </source>
</evidence>
<evidence type="ECO:0000259" key="13">
    <source>
        <dbReference type="SMART" id="SM00487"/>
    </source>
</evidence>
<comment type="caution">
    <text evidence="14">The sequence shown here is derived from an EMBL/GenBank/DDBJ whole genome shotgun (WGS) entry which is preliminary data.</text>
</comment>
<evidence type="ECO:0008006" key="16">
    <source>
        <dbReference type="Google" id="ProtNLM"/>
    </source>
</evidence>
<evidence type="ECO:0000259" key="12">
    <source>
        <dbReference type="SMART" id="SM00382"/>
    </source>
</evidence>
<keyword evidence="5" id="KW-0378">Hydrolase</keyword>
<dbReference type="InterPro" id="IPR014001">
    <property type="entry name" value="Helicase_ATP-bd"/>
</dbReference>
<dbReference type="SMART" id="SM00487">
    <property type="entry name" value="DEXDc"/>
    <property type="match status" value="1"/>
</dbReference>
<dbReference type="InterPro" id="IPR041679">
    <property type="entry name" value="DNA2/NAM7-like_C"/>
</dbReference>
<evidence type="ECO:0000256" key="10">
    <source>
        <dbReference type="SAM" id="MobiDB-lite"/>
    </source>
</evidence>